<reference evidence="2 4" key="1">
    <citation type="submission" date="2007-08" db="EMBL/GenBank/DDBJ databases">
        <title>Draft genome sequence of Clostridium leptum (DSM 753).</title>
        <authorList>
            <person name="Sudarsanam P."/>
            <person name="Ley R."/>
            <person name="Guruge J."/>
            <person name="Turnbaugh P.J."/>
            <person name="Mahowald M."/>
            <person name="Liep D."/>
            <person name="Gordon J."/>
        </authorList>
    </citation>
    <scope>NUCLEOTIDE SEQUENCE [LARGE SCALE GENOMIC DNA]</scope>
    <source>
        <strain evidence="2 4">DSM 753</strain>
    </source>
</reference>
<reference evidence="2 4" key="2">
    <citation type="submission" date="2007-08" db="EMBL/GenBank/DDBJ databases">
        <authorList>
            <person name="Fulton L."/>
            <person name="Clifton S."/>
            <person name="Fulton B."/>
            <person name="Xu J."/>
            <person name="Minx P."/>
            <person name="Pepin K.H."/>
            <person name="Johnson M."/>
            <person name="Thiruvilangam P."/>
            <person name="Bhonagiri V."/>
            <person name="Nash W.E."/>
            <person name="Wang C."/>
            <person name="Mardis E.R."/>
            <person name="Wilson R.K."/>
        </authorList>
    </citation>
    <scope>NUCLEOTIDE SEQUENCE [LARGE SCALE GENOMIC DNA]</scope>
    <source>
        <strain evidence="2 4">DSM 753</strain>
    </source>
</reference>
<proteinExistence type="predicted"/>
<dbReference type="HOGENOM" id="CLU_3078424_0_0_9"/>
<dbReference type="AlphaFoldDB" id="A7VPU2"/>
<name>A7VPU2_9FIRM</name>
<feature type="transmembrane region" description="Helical" evidence="1">
    <location>
        <begin position="15"/>
        <end position="32"/>
    </location>
</feature>
<dbReference type="Proteomes" id="UP000220611">
    <property type="component" value="Unassembled WGS sequence"/>
</dbReference>
<gene>
    <name evidence="3" type="ORF">CH238_14435</name>
    <name evidence="2" type="ORF">CLOLEP_00569</name>
</gene>
<dbReference type="EMBL" id="NOXF01000019">
    <property type="protein sequence ID" value="PEQ23342.1"/>
    <property type="molecule type" value="Genomic_DNA"/>
</dbReference>
<evidence type="ECO:0000313" key="4">
    <source>
        <dbReference type="Proteomes" id="UP000003490"/>
    </source>
</evidence>
<organism evidence="2 4">
    <name type="scientific">[Clostridium] leptum DSM 753</name>
    <dbReference type="NCBI Taxonomy" id="428125"/>
    <lineage>
        <taxon>Bacteria</taxon>
        <taxon>Bacillati</taxon>
        <taxon>Bacillota</taxon>
        <taxon>Clostridia</taxon>
        <taxon>Eubacteriales</taxon>
        <taxon>Oscillospiraceae</taxon>
        <taxon>Oscillospiraceae incertae sedis</taxon>
    </lineage>
</organism>
<keyword evidence="1" id="KW-0812">Transmembrane</keyword>
<evidence type="ECO:0000256" key="1">
    <source>
        <dbReference type="SAM" id="Phobius"/>
    </source>
</evidence>
<sequence>MPGFDCVVPMIDSNVPVFLILSLALLKIYFFGGKLEKTSCCKGFVLSQPVNPGGECVGERV</sequence>
<keyword evidence="5" id="KW-1185">Reference proteome</keyword>
<keyword evidence="1" id="KW-1133">Transmembrane helix</keyword>
<reference evidence="3 5" key="3">
    <citation type="submission" date="2017-07" db="EMBL/GenBank/DDBJ databases">
        <title>Prevalence of linear plasmids in Cutibacterium (Propionibacterium) acnes isolates obtained from prostatic tissue.</title>
        <authorList>
            <person name="Davidsson S."/>
            <person name="Carlsson J."/>
            <person name="Molling P."/>
            <person name="Andren O."/>
            <person name="Andersson S.-O."/>
            <person name="Brzuszkiewicz E."/>
            <person name="Poehlein A."/>
            <person name="Al-Zeer M."/>
            <person name="Brinkmann V."/>
            <person name="Scavenius C."/>
            <person name="Nazipi S."/>
            <person name="Soderquist B."/>
            <person name="Bruggemann H."/>
        </authorList>
    </citation>
    <scope>NUCLEOTIDE SEQUENCE [LARGE SCALE GENOMIC DNA]</scope>
    <source>
        <strain evidence="3 5">DSM 753</strain>
    </source>
</reference>
<evidence type="ECO:0000313" key="2">
    <source>
        <dbReference type="EMBL" id="EDO62447.1"/>
    </source>
</evidence>
<dbReference type="Proteomes" id="UP000003490">
    <property type="component" value="Unassembled WGS sequence"/>
</dbReference>
<evidence type="ECO:0000313" key="5">
    <source>
        <dbReference type="Proteomes" id="UP000220611"/>
    </source>
</evidence>
<dbReference type="EMBL" id="ABCB02000014">
    <property type="protein sequence ID" value="EDO62447.1"/>
    <property type="molecule type" value="Genomic_DNA"/>
</dbReference>
<keyword evidence="1" id="KW-0472">Membrane</keyword>
<evidence type="ECO:0000313" key="3">
    <source>
        <dbReference type="EMBL" id="PEQ23342.1"/>
    </source>
</evidence>
<protein>
    <submittedName>
        <fullName evidence="2">Uncharacterized protein</fullName>
    </submittedName>
</protein>
<comment type="caution">
    <text evidence="2">The sequence shown here is derived from an EMBL/GenBank/DDBJ whole genome shotgun (WGS) entry which is preliminary data.</text>
</comment>
<accession>A7VPU2</accession>